<dbReference type="AlphaFoldDB" id="B7HS56"/>
<proteinExistence type="predicted"/>
<gene>
    <name evidence="1" type="ordered locus">BCAH187_A2593</name>
</gene>
<dbReference type="KEGG" id="bcr:BCAH187_A2593"/>
<accession>B7HS56</accession>
<evidence type="ECO:0000313" key="1">
    <source>
        <dbReference type="EMBL" id="ACJ77464.1"/>
    </source>
</evidence>
<sequence length="42" mass="4977">MSHIASDKKQVRKKEGRCINYAAIQKGINTYKDLEKKIRHYL</sequence>
<dbReference type="HOGENOM" id="CLU_3246848_0_0_9"/>
<dbReference type="EMBL" id="CP001177">
    <property type="protein sequence ID" value="ACJ77464.1"/>
    <property type="molecule type" value="Genomic_DNA"/>
</dbReference>
<protein>
    <submittedName>
        <fullName evidence="1">Uncharacterized protein</fullName>
    </submittedName>
</protein>
<name>B7HS56_BACC7</name>
<evidence type="ECO:0000313" key="2">
    <source>
        <dbReference type="Proteomes" id="UP000002214"/>
    </source>
</evidence>
<reference evidence="1 2" key="1">
    <citation type="submission" date="2008-10" db="EMBL/GenBank/DDBJ databases">
        <title>Genome sequence of Bacillus cereus AH187.</title>
        <authorList>
            <person name="Dodson R.J."/>
            <person name="Durkin A.S."/>
            <person name="Rosovitz M.J."/>
            <person name="Rasko D.A."/>
            <person name="Kolsto A.B."/>
            <person name="Okstad O.A."/>
            <person name="Ravel J."/>
            <person name="Sutton G."/>
        </authorList>
    </citation>
    <scope>NUCLEOTIDE SEQUENCE [LARGE SCALE GENOMIC DNA]</scope>
    <source>
        <strain evidence="1 2">AH187</strain>
    </source>
</reference>
<dbReference type="Proteomes" id="UP000002214">
    <property type="component" value="Chromosome"/>
</dbReference>
<organism evidence="1 2">
    <name type="scientific">Bacillus cereus (strain AH187)</name>
    <dbReference type="NCBI Taxonomy" id="405534"/>
    <lineage>
        <taxon>Bacteria</taxon>
        <taxon>Bacillati</taxon>
        <taxon>Bacillota</taxon>
        <taxon>Bacilli</taxon>
        <taxon>Bacillales</taxon>
        <taxon>Bacillaceae</taxon>
        <taxon>Bacillus</taxon>
        <taxon>Bacillus cereus group</taxon>
    </lineage>
</organism>